<keyword evidence="3" id="KW-1185">Reference proteome</keyword>
<reference evidence="2" key="1">
    <citation type="journal article" date="2021" name="Genome Biol. Evol.">
        <title>A High-Quality Reference Genome for a Parasitic Bivalve with Doubly Uniparental Inheritance (Bivalvia: Unionida).</title>
        <authorList>
            <person name="Smith C.H."/>
        </authorList>
    </citation>
    <scope>NUCLEOTIDE SEQUENCE</scope>
    <source>
        <strain evidence="2">CHS0354</strain>
    </source>
</reference>
<evidence type="ECO:0000313" key="3">
    <source>
        <dbReference type="Proteomes" id="UP001195483"/>
    </source>
</evidence>
<comment type="caution">
    <text evidence="2">The sequence shown here is derived from an EMBL/GenBank/DDBJ whole genome shotgun (WGS) entry which is preliminary data.</text>
</comment>
<dbReference type="Proteomes" id="UP001195483">
    <property type="component" value="Unassembled WGS sequence"/>
</dbReference>
<reference evidence="2" key="2">
    <citation type="journal article" date="2021" name="Genome Biol. Evol.">
        <title>Developing a high-quality reference genome for a parasitic bivalve with doubly uniparental inheritance (Bivalvia: Unionida).</title>
        <authorList>
            <person name="Smith C.H."/>
        </authorList>
    </citation>
    <scope>NUCLEOTIDE SEQUENCE</scope>
    <source>
        <strain evidence="2">CHS0354</strain>
        <tissue evidence="2">Mantle</tissue>
    </source>
</reference>
<sequence>MTVKLFLCVTLGLSAQCLVESCDEKTRTEIRTLLDPLYSNVAYHNLTEMYSAICSDKMQQDLVKGILKLEPCLEDYLDDYGLTWASLFVPYTRRILKKLSQQYIKDVCQTFQNLLPHTKCIDNLLESWYDRPELLQPMFTCLLTRPSEEPCSIVNVVVDVTASCILDLVKMDCPNAWDATAAFLDADRKIMPRDCKCASPGEKCGE</sequence>
<protein>
    <submittedName>
        <fullName evidence="2">Uncharacterized protein</fullName>
    </submittedName>
</protein>
<dbReference type="EMBL" id="JAEAOA010001978">
    <property type="protein sequence ID" value="KAK3605770.1"/>
    <property type="molecule type" value="Genomic_DNA"/>
</dbReference>
<feature type="signal peptide" evidence="1">
    <location>
        <begin position="1"/>
        <end position="21"/>
    </location>
</feature>
<reference evidence="2" key="3">
    <citation type="submission" date="2023-05" db="EMBL/GenBank/DDBJ databases">
        <authorList>
            <person name="Smith C.H."/>
        </authorList>
    </citation>
    <scope>NUCLEOTIDE SEQUENCE</scope>
    <source>
        <strain evidence="2">CHS0354</strain>
        <tissue evidence="2">Mantle</tissue>
    </source>
</reference>
<organism evidence="2 3">
    <name type="scientific">Potamilus streckersoni</name>
    <dbReference type="NCBI Taxonomy" id="2493646"/>
    <lineage>
        <taxon>Eukaryota</taxon>
        <taxon>Metazoa</taxon>
        <taxon>Spiralia</taxon>
        <taxon>Lophotrochozoa</taxon>
        <taxon>Mollusca</taxon>
        <taxon>Bivalvia</taxon>
        <taxon>Autobranchia</taxon>
        <taxon>Heteroconchia</taxon>
        <taxon>Palaeoheterodonta</taxon>
        <taxon>Unionida</taxon>
        <taxon>Unionoidea</taxon>
        <taxon>Unionidae</taxon>
        <taxon>Ambleminae</taxon>
        <taxon>Lampsilini</taxon>
        <taxon>Potamilus</taxon>
    </lineage>
</organism>
<gene>
    <name evidence="2" type="ORF">CHS0354_033972</name>
</gene>
<dbReference type="AlphaFoldDB" id="A0AAE0T9I8"/>
<name>A0AAE0T9I8_9BIVA</name>
<evidence type="ECO:0000256" key="1">
    <source>
        <dbReference type="SAM" id="SignalP"/>
    </source>
</evidence>
<accession>A0AAE0T9I8</accession>
<feature type="chain" id="PRO_5041997548" evidence="1">
    <location>
        <begin position="22"/>
        <end position="206"/>
    </location>
</feature>
<proteinExistence type="predicted"/>
<evidence type="ECO:0000313" key="2">
    <source>
        <dbReference type="EMBL" id="KAK3605770.1"/>
    </source>
</evidence>
<keyword evidence="1" id="KW-0732">Signal</keyword>